<dbReference type="AlphaFoldDB" id="A0A644XMG6"/>
<evidence type="ECO:0008006" key="2">
    <source>
        <dbReference type="Google" id="ProtNLM"/>
    </source>
</evidence>
<reference evidence="1" key="1">
    <citation type="submission" date="2019-08" db="EMBL/GenBank/DDBJ databases">
        <authorList>
            <person name="Kucharzyk K."/>
            <person name="Murdoch R.W."/>
            <person name="Higgins S."/>
            <person name="Loffler F."/>
        </authorList>
    </citation>
    <scope>NUCLEOTIDE SEQUENCE</scope>
</reference>
<gene>
    <name evidence="1" type="ORF">SDC9_63575</name>
</gene>
<accession>A0A644XMG6</accession>
<dbReference type="SUPFAM" id="SSF55961">
    <property type="entry name" value="Bet v1-like"/>
    <property type="match status" value="1"/>
</dbReference>
<organism evidence="1">
    <name type="scientific">bioreactor metagenome</name>
    <dbReference type="NCBI Taxonomy" id="1076179"/>
    <lineage>
        <taxon>unclassified sequences</taxon>
        <taxon>metagenomes</taxon>
        <taxon>ecological metagenomes</taxon>
    </lineage>
</organism>
<proteinExistence type="predicted"/>
<dbReference type="EMBL" id="VSSQ01002749">
    <property type="protein sequence ID" value="MPM17187.1"/>
    <property type="molecule type" value="Genomic_DNA"/>
</dbReference>
<name>A0A644XMG6_9ZZZZ</name>
<sequence>MNTTILQSTLLTWVIFFGTNLSAQTDEWKTALSKNGKITTKYNFSSRINEDDDKVPVVKTITTTTESIGIDNCIALMKNIAKHKDFRGEKSSKLINKISENEWSIYYYNDGMLLTPAVDGSYRMIFEEDRKNKTATFTLTADPTLIEKTDMVRLTYAKEIYSFKEVGGNQLEITIKTTVSPGFKVPSMMLKKAFPKKSLENMEKFLEAAKKEIP</sequence>
<evidence type="ECO:0000313" key="1">
    <source>
        <dbReference type="EMBL" id="MPM17187.1"/>
    </source>
</evidence>
<comment type="caution">
    <text evidence="1">The sequence shown here is derived from an EMBL/GenBank/DDBJ whole genome shotgun (WGS) entry which is preliminary data.</text>
</comment>
<dbReference type="InterPro" id="IPR023393">
    <property type="entry name" value="START-like_dom_sf"/>
</dbReference>
<dbReference type="Gene3D" id="3.30.530.20">
    <property type="match status" value="1"/>
</dbReference>
<protein>
    <recommendedName>
        <fullName evidence="2">START domain-containing protein</fullName>
    </recommendedName>
</protein>